<feature type="transmembrane region" description="Helical" evidence="5">
    <location>
        <begin position="154"/>
        <end position="170"/>
    </location>
</feature>
<dbReference type="Proteomes" id="UP001172082">
    <property type="component" value="Unassembled WGS sequence"/>
</dbReference>
<feature type="transmembrane region" description="Helical" evidence="5">
    <location>
        <begin position="6"/>
        <end position="23"/>
    </location>
</feature>
<protein>
    <submittedName>
        <fullName evidence="6">Isoprenylcysteine carboxylmethyltransferase family protein</fullName>
        <ecNumber evidence="6">2.1.1.100</ecNumber>
        <ecNumber evidence="6">2.1.1.334</ecNumber>
    </submittedName>
</protein>
<dbReference type="EMBL" id="JAUJEA010000003">
    <property type="protein sequence ID" value="MDN5201783.1"/>
    <property type="molecule type" value="Genomic_DNA"/>
</dbReference>
<gene>
    <name evidence="6" type="ORF">QQ008_10430</name>
</gene>
<dbReference type="PANTHER" id="PTHR12714">
    <property type="entry name" value="PROTEIN-S ISOPRENYLCYSTEINE O-METHYLTRANSFERASE"/>
    <property type="match status" value="1"/>
</dbReference>
<evidence type="ECO:0000313" key="6">
    <source>
        <dbReference type="EMBL" id="MDN5201783.1"/>
    </source>
</evidence>
<keyword evidence="7" id="KW-1185">Reference proteome</keyword>
<dbReference type="EC" id="2.1.1.100" evidence="6"/>
<dbReference type="Pfam" id="PF04191">
    <property type="entry name" value="PEMT"/>
    <property type="match status" value="1"/>
</dbReference>
<evidence type="ECO:0000256" key="3">
    <source>
        <dbReference type="ARBA" id="ARBA00022989"/>
    </source>
</evidence>
<keyword evidence="2 5" id="KW-0812">Transmembrane</keyword>
<dbReference type="InterPro" id="IPR007318">
    <property type="entry name" value="Phopholipid_MeTrfase"/>
</dbReference>
<sequence length="198" mass="22490">MKDTYLILILGWIIYFFIHSLMASLKCKSLFNQLFKKPFKYYRLLYSIVSVIGLIPLAVLHIILPNELIVDQTDMGKVLGLLLAGVGVIVIKQAFRVHNLKSFLGLEPSRETSNSGPSPLKQFGILARVRHPIYTGTISIFLGLVIYQPSITNLISTICVIIYILVGIRLEEARLIEEFGQSYIEYKKKVPMLFPKVF</sequence>
<comment type="caution">
    <text evidence="6">The sequence shown here is derived from an EMBL/GenBank/DDBJ whole genome shotgun (WGS) entry which is preliminary data.</text>
</comment>
<keyword evidence="4 5" id="KW-0472">Membrane</keyword>
<feature type="transmembrane region" description="Helical" evidence="5">
    <location>
        <begin position="76"/>
        <end position="95"/>
    </location>
</feature>
<proteinExistence type="predicted"/>
<dbReference type="PANTHER" id="PTHR12714:SF9">
    <property type="entry name" value="PROTEIN-S-ISOPRENYLCYSTEINE O-METHYLTRANSFERASE"/>
    <property type="match status" value="1"/>
</dbReference>
<organism evidence="6 7">
    <name type="scientific">Splendidivirga corallicola</name>
    <dbReference type="NCBI Taxonomy" id="3051826"/>
    <lineage>
        <taxon>Bacteria</taxon>
        <taxon>Pseudomonadati</taxon>
        <taxon>Bacteroidota</taxon>
        <taxon>Cytophagia</taxon>
        <taxon>Cytophagales</taxon>
        <taxon>Splendidivirgaceae</taxon>
        <taxon>Splendidivirga</taxon>
    </lineage>
</organism>
<dbReference type="RefSeq" id="WP_346751811.1">
    <property type="nucleotide sequence ID" value="NZ_JAUJEA010000003.1"/>
</dbReference>
<keyword evidence="6" id="KW-0489">Methyltransferase</keyword>
<name>A0ABT8KQ18_9BACT</name>
<comment type="subcellular location">
    <subcellularLocation>
        <location evidence="1">Endomembrane system</location>
        <topology evidence="1">Multi-pass membrane protein</topology>
    </subcellularLocation>
</comment>
<dbReference type="EC" id="2.1.1.334" evidence="6"/>
<evidence type="ECO:0000256" key="1">
    <source>
        <dbReference type="ARBA" id="ARBA00004127"/>
    </source>
</evidence>
<reference evidence="6" key="1">
    <citation type="submission" date="2023-06" db="EMBL/GenBank/DDBJ databases">
        <title>Genomic of Parafulvivirga corallium.</title>
        <authorList>
            <person name="Wang G."/>
        </authorList>
    </citation>
    <scope>NUCLEOTIDE SEQUENCE</scope>
    <source>
        <strain evidence="6">BMA10</strain>
    </source>
</reference>
<evidence type="ECO:0000313" key="7">
    <source>
        <dbReference type="Proteomes" id="UP001172082"/>
    </source>
</evidence>
<dbReference type="Gene3D" id="1.20.120.1630">
    <property type="match status" value="1"/>
</dbReference>
<evidence type="ECO:0000256" key="2">
    <source>
        <dbReference type="ARBA" id="ARBA00022692"/>
    </source>
</evidence>
<evidence type="ECO:0000256" key="4">
    <source>
        <dbReference type="ARBA" id="ARBA00023136"/>
    </source>
</evidence>
<accession>A0ABT8KQ18</accession>
<keyword evidence="6" id="KW-0808">Transferase</keyword>
<evidence type="ECO:0000256" key="5">
    <source>
        <dbReference type="SAM" id="Phobius"/>
    </source>
</evidence>
<feature type="transmembrane region" description="Helical" evidence="5">
    <location>
        <begin position="44"/>
        <end position="64"/>
    </location>
</feature>
<dbReference type="GO" id="GO:0032259">
    <property type="term" value="P:methylation"/>
    <property type="evidence" value="ECO:0007669"/>
    <property type="project" value="UniProtKB-KW"/>
</dbReference>
<dbReference type="GO" id="GO:0004671">
    <property type="term" value="F:protein C-terminal S-isoprenylcysteine carboxyl O-methyltransferase activity"/>
    <property type="evidence" value="ECO:0007669"/>
    <property type="project" value="UniProtKB-EC"/>
</dbReference>
<keyword evidence="3 5" id="KW-1133">Transmembrane helix</keyword>